<feature type="coiled-coil region" evidence="1">
    <location>
        <begin position="64"/>
        <end position="133"/>
    </location>
</feature>
<keyword evidence="3" id="KW-1185">Reference proteome</keyword>
<gene>
    <name evidence="2" type="ORF">CEUTPL_LOCUS13274</name>
</gene>
<protein>
    <submittedName>
        <fullName evidence="2">Uncharacterized protein</fullName>
    </submittedName>
</protein>
<organism evidence="2 3">
    <name type="scientific">Ceutorhynchus assimilis</name>
    <name type="common">cabbage seed weevil</name>
    <dbReference type="NCBI Taxonomy" id="467358"/>
    <lineage>
        <taxon>Eukaryota</taxon>
        <taxon>Metazoa</taxon>
        <taxon>Ecdysozoa</taxon>
        <taxon>Arthropoda</taxon>
        <taxon>Hexapoda</taxon>
        <taxon>Insecta</taxon>
        <taxon>Pterygota</taxon>
        <taxon>Neoptera</taxon>
        <taxon>Endopterygota</taxon>
        <taxon>Coleoptera</taxon>
        <taxon>Polyphaga</taxon>
        <taxon>Cucujiformia</taxon>
        <taxon>Curculionidae</taxon>
        <taxon>Ceutorhynchinae</taxon>
        <taxon>Ceutorhynchus</taxon>
    </lineage>
</organism>
<dbReference type="EMBL" id="OU892284">
    <property type="protein sequence ID" value="CAG9772872.1"/>
    <property type="molecule type" value="Genomic_DNA"/>
</dbReference>
<reference evidence="2" key="1">
    <citation type="submission" date="2022-01" db="EMBL/GenBank/DDBJ databases">
        <authorList>
            <person name="King R."/>
        </authorList>
    </citation>
    <scope>NUCLEOTIDE SEQUENCE</scope>
</reference>
<proteinExistence type="predicted"/>
<sequence>MFSGQNVTDYVSTYTQENQSSLKYSSALVENVENHYKNEILESQPYESQYFHFLEEIEKSRILQQQLLERIVQENQKHEQFEKDTTESTMHTENLKTSIEKLERLEVKKEAEAKELEQSVASFKGKLQSVVKEKEKLIKLRQEILTYKVLTKVDLVFSSKKVTGLILRDVPKPIRYDPEKLSMEEITKQIWELILDK</sequence>
<accession>A0A9N9N0L5</accession>
<name>A0A9N9N0L5_9CUCU</name>
<dbReference type="AlphaFoldDB" id="A0A9N9N0L5"/>
<evidence type="ECO:0000313" key="3">
    <source>
        <dbReference type="Proteomes" id="UP001152799"/>
    </source>
</evidence>
<dbReference type="OrthoDB" id="10560745at2759"/>
<evidence type="ECO:0000313" key="2">
    <source>
        <dbReference type="EMBL" id="CAG9772872.1"/>
    </source>
</evidence>
<evidence type="ECO:0000256" key="1">
    <source>
        <dbReference type="SAM" id="Coils"/>
    </source>
</evidence>
<dbReference type="Proteomes" id="UP001152799">
    <property type="component" value="Chromosome 8"/>
</dbReference>
<keyword evidence="1" id="KW-0175">Coiled coil</keyword>